<organism evidence="3 4">
    <name type="scientific">Helobdella robusta</name>
    <name type="common">Californian leech</name>
    <dbReference type="NCBI Taxonomy" id="6412"/>
    <lineage>
        <taxon>Eukaryota</taxon>
        <taxon>Metazoa</taxon>
        <taxon>Spiralia</taxon>
        <taxon>Lophotrochozoa</taxon>
        <taxon>Annelida</taxon>
        <taxon>Clitellata</taxon>
        <taxon>Hirudinea</taxon>
        <taxon>Rhynchobdellida</taxon>
        <taxon>Glossiphoniidae</taxon>
        <taxon>Helobdella</taxon>
    </lineage>
</organism>
<name>T1F5M9_HELRO</name>
<proteinExistence type="predicted"/>
<keyword evidence="1" id="KW-1133">Transmembrane helix</keyword>
<dbReference type="KEGG" id="hro:HELRODRAFT_172617"/>
<dbReference type="RefSeq" id="XP_009017529.1">
    <property type="nucleotide sequence ID" value="XM_009019281.1"/>
</dbReference>
<evidence type="ECO:0000256" key="1">
    <source>
        <dbReference type="SAM" id="Phobius"/>
    </source>
</evidence>
<evidence type="ECO:0000313" key="4">
    <source>
        <dbReference type="Proteomes" id="UP000015101"/>
    </source>
</evidence>
<reference evidence="4" key="1">
    <citation type="submission" date="2012-12" db="EMBL/GenBank/DDBJ databases">
        <authorList>
            <person name="Hellsten U."/>
            <person name="Grimwood J."/>
            <person name="Chapman J.A."/>
            <person name="Shapiro H."/>
            <person name="Aerts A."/>
            <person name="Otillar R.P."/>
            <person name="Terry A.Y."/>
            <person name="Boore J.L."/>
            <person name="Simakov O."/>
            <person name="Marletaz F."/>
            <person name="Cho S.-J."/>
            <person name="Edsinger-Gonzales E."/>
            <person name="Havlak P."/>
            <person name="Kuo D.-H."/>
            <person name="Larsson T."/>
            <person name="Lv J."/>
            <person name="Arendt D."/>
            <person name="Savage R."/>
            <person name="Osoegawa K."/>
            <person name="de Jong P."/>
            <person name="Lindberg D.R."/>
            <person name="Seaver E.C."/>
            <person name="Weisblat D.A."/>
            <person name="Putnam N.H."/>
            <person name="Grigoriev I.V."/>
            <person name="Rokhsar D.S."/>
        </authorList>
    </citation>
    <scope>NUCLEOTIDE SEQUENCE</scope>
</reference>
<dbReference type="CTD" id="20204128"/>
<keyword evidence="1" id="KW-0472">Membrane</keyword>
<reference evidence="2 4" key="2">
    <citation type="journal article" date="2013" name="Nature">
        <title>Insights into bilaterian evolution from three spiralian genomes.</title>
        <authorList>
            <person name="Simakov O."/>
            <person name="Marletaz F."/>
            <person name="Cho S.J."/>
            <person name="Edsinger-Gonzales E."/>
            <person name="Havlak P."/>
            <person name="Hellsten U."/>
            <person name="Kuo D.H."/>
            <person name="Larsson T."/>
            <person name="Lv J."/>
            <person name="Arendt D."/>
            <person name="Savage R."/>
            <person name="Osoegawa K."/>
            <person name="de Jong P."/>
            <person name="Grimwood J."/>
            <person name="Chapman J.A."/>
            <person name="Shapiro H."/>
            <person name="Aerts A."/>
            <person name="Otillar R.P."/>
            <person name="Terry A.Y."/>
            <person name="Boore J.L."/>
            <person name="Grigoriev I.V."/>
            <person name="Lindberg D.R."/>
            <person name="Seaver E.C."/>
            <person name="Weisblat D.A."/>
            <person name="Putnam N.H."/>
            <person name="Rokhsar D.S."/>
        </authorList>
    </citation>
    <scope>NUCLEOTIDE SEQUENCE</scope>
</reference>
<gene>
    <name evidence="3" type="primary">20204128</name>
    <name evidence="2" type="ORF">HELRODRAFT_172617</name>
</gene>
<dbReference type="EMBL" id="AMQM01004295">
    <property type="status" value="NOT_ANNOTATED_CDS"/>
    <property type="molecule type" value="Genomic_DNA"/>
</dbReference>
<evidence type="ECO:0000313" key="3">
    <source>
        <dbReference type="EnsemblMetazoa" id="HelroP172617"/>
    </source>
</evidence>
<keyword evidence="1" id="KW-0812">Transmembrane</keyword>
<dbReference type="HOGENOM" id="CLU_1679841_0_0_1"/>
<dbReference type="EnsemblMetazoa" id="HelroT172617">
    <property type="protein sequence ID" value="HelroP172617"/>
    <property type="gene ID" value="HelroG172617"/>
</dbReference>
<reference evidence="3" key="3">
    <citation type="submission" date="2015-06" db="UniProtKB">
        <authorList>
            <consortium name="EnsemblMetazoa"/>
        </authorList>
    </citation>
    <scope>IDENTIFICATION</scope>
</reference>
<dbReference type="EMBL" id="KB096502">
    <property type="protein sequence ID" value="ESO04260.1"/>
    <property type="molecule type" value="Genomic_DNA"/>
</dbReference>
<dbReference type="Proteomes" id="UP000015101">
    <property type="component" value="Unassembled WGS sequence"/>
</dbReference>
<keyword evidence="4" id="KW-1185">Reference proteome</keyword>
<evidence type="ECO:0000313" key="2">
    <source>
        <dbReference type="EMBL" id="ESO04260.1"/>
    </source>
</evidence>
<accession>T1F5M9</accession>
<dbReference type="AlphaFoldDB" id="T1F5M9"/>
<dbReference type="GeneID" id="20204128"/>
<sequence>MSKIDTTENSAILVWSQQDRFTTGNNDSSGWKCWTTSPGENWYRTDFDDSTGGNGFKVGQSVLLSGASSVNGMYPNGDAKFFYKFVVVVVALVVMVVVVLGATGGGATDILNNTQLEFKHHVMQNLLATVWNLFAFEQSHGESMTNRLNHYTILSHK</sequence>
<protein>
    <submittedName>
        <fullName evidence="2 3">Uncharacterized protein</fullName>
    </submittedName>
</protein>
<feature type="transmembrane region" description="Helical" evidence="1">
    <location>
        <begin position="81"/>
        <end position="102"/>
    </location>
</feature>
<dbReference type="InParanoid" id="T1F5M9"/>